<feature type="compositionally biased region" description="Basic and acidic residues" evidence="10">
    <location>
        <begin position="765"/>
        <end position="774"/>
    </location>
</feature>
<dbReference type="PANTHER" id="PTHR45623:SF49">
    <property type="entry name" value="SWI_SNF-RELATED MATRIX-ASSOCIATED ACTIN-DEPENDENT REGULATOR OF CHROMATIN SUBFAMILY A MEMBER 5"/>
    <property type="match status" value="1"/>
</dbReference>
<evidence type="ECO:0000256" key="5">
    <source>
        <dbReference type="ARBA" id="ARBA00022806"/>
    </source>
</evidence>
<evidence type="ECO:0000259" key="13">
    <source>
        <dbReference type="PROSITE" id="PS51293"/>
    </source>
</evidence>
<dbReference type="InterPro" id="IPR014001">
    <property type="entry name" value="Helicase_ATP-bd"/>
</dbReference>
<evidence type="ECO:0000256" key="6">
    <source>
        <dbReference type="ARBA" id="ARBA00022840"/>
    </source>
</evidence>
<dbReference type="InterPro" id="IPR049730">
    <property type="entry name" value="SNF2/RAD54-like_C"/>
</dbReference>
<feature type="region of interest" description="Disordered" evidence="10">
    <location>
        <begin position="1027"/>
        <end position="1077"/>
    </location>
</feature>
<dbReference type="FunFam" id="3.40.50.10810:FF:000005">
    <property type="entry name" value="Photoperiod-independent early flowering 1"/>
    <property type="match status" value="1"/>
</dbReference>
<dbReference type="OMA" id="PRMDEWQ"/>
<keyword evidence="8" id="KW-0238">DNA-binding</keyword>
<dbReference type="SUPFAM" id="SSF101224">
    <property type="entry name" value="HAND domain of the nucleosome remodeling ATPase ISWI"/>
    <property type="match status" value="1"/>
</dbReference>
<evidence type="ECO:0000256" key="7">
    <source>
        <dbReference type="ARBA" id="ARBA00022853"/>
    </source>
</evidence>
<feature type="domain" description="SANT" evidence="13">
    <location>
        <begin position="854"/>
        <end position="904"/>
    </location>
</feature>
<evidence type="ECO:0000256" key="10">
    <source>
        <dbReference type="SAM" id="MobiDB-lite"/>
    </source>
</evidence>
<dbReference type="Gene3D" id="1.10.1040.30">
    <property type="entry name" value="ISWI, HAND domain"/>
    <property type="match status" value="1"/>
</dbReference>
<comment type="similarity">
    <text evidence="2">Belongs to the SNF2/RAD54 helicase family. ISWI subfamily.</text>
</comment>
<dbReference type="GO" id="GO:0042393">
    <property type="term" value="F:histone binding"/>
    <property type="evidence" value="ECO:0007669"/>
    <property type="project" value="TreeGrafter"/>
</dbReference>
<dbReference type="GO" id="GO:0003677">
    <property type="term" value="F:DNA binding"/>
    <property type="evidence" value="ECO:0007669"/>
    <property type="project" value="UniProtKB-KW"/>
</dbReference>
<dbReference type="PROSITE" id="PS51293">
    <property type="entry name" value="SANT"/>
    <property type="match status" value="1"/>
</dbReference>
<dbReference type="CDD" id="cd17997">
    <property type="entry name" value="DEXHc_SMARCA1_SMARCA5"/>
    <property type="match status" value="1"/>
</dbReference>
<dbReference type="PANTHER" id="PTHR45623">
    <property type="entry name" value="CHROMODOMAIN-HELICASE-DNA-BINDING PROTEIN 3-RELATED-RELATED"/>
    <property type="match status" value="1"/>
</dbReference>
<dbReference type="InterPro" id="IPR000330">
    <property type="entry name" value="SNF2_N"/>
</dbReference>
<dbReference type="Pfam" id="PF00176">
    <property type="entry name" value="SNF2-rel_dom"/>
    <property type="match status" value="1"/>
</dbReference>
<evidence type="ECO:0000256" key="9">
    <source>
        <dbReference type="ARBA" id="ARBA00023242"/>
    </source>
</evidence>
<keyword evidence="7" id="KW-0156">Chromatin regulator</keyword>
<evidence type="ECO:0000256" key="1">
    <source>
        <dbReference type="ARBA" id="ARBA00004123"/>
    </source>
</evidence>
<dbReference type="SMART" id="SM00487">
    <property type="entry name" value="DEXDc"/>
    <property type="match status" value="1"/>
</dbReference>
<dbReference type="Proteomes" id="UP000039324">
    <property type="component" value="Unassembled WGS sequence"/>
</dbReference>
<dbReference type="InterPro" id="IPR027417">
    <property type="entry name" value="P-loop_NTPase"/>
</dbReference>
<gene>
    <name evidence="14" type="ORF">PBRA_001210</name>
</gene>
<dbReference type="GO" id="GO:0004386">
    <property type="term" value="F:helicase activity"/>
    <property type="evidence" value="ECO:0007669"/>
    <property type="project" value="UniProtKB-KW"/>
</dbReference>
<dbReference type="InterPro" id="IPR036306">
    <property type="entry name" value="ISWI_HAND-dom_sf"/>
</dbReference>
<dbReference type="InterPro" id="IPR044754">
    <property type="entry name" value="Isw1/2_DEXHc"/>
</dbReference>
<dbReference type="Gene3D" id="3.40.50.300">
    <property type="entry name" value="P-loop containing nucleotide triphosphate hydrolases"/>
    <property type="match status" value="1"/>
</dbReference>
<evidence type="ECO:0000259" key="12">
    <source>
        <dbReference type="PROSITE" id="PS51194"/>
    </source>
</evidence>
<dbReference type="SUPFAM" id="SSF46689">
    <property type="entry name" value="Homeodomain-like"/>
    <property type="match status" value="2"/>
</dbReference>
<proteinExistence type="inferred from homology"/>
<dbReference type="Gene3D" id="1.10.10.60">
    <property type="entry name" value="Homeodomain-like"/>
    <property type="match status" value="2"/>
</dbReference>
<evidence type="ECO:0000256" key="8">
    <source>
        <dbReference type="ARBA" id="ARBA00023125"/>
    </source>
</evidence>
<dbReference type="GO" id="GO:0031491">
    <property type="term" value="F:nucleosome binding"/>
    <property type="evidence" value="ECO:0007669"/>
    <property type="project" value="InterPro"/>
</dbReference>
<evidence type="ECO:0000256" key="2">
    <source>
        <dbReference type="ARBA" id="ARBA00009687"/>
    </source>
</evidence>
<organism evidence="14 15">
    <name type="scientific">Plasmodiophora brassicae</name>
    <name type="common">Clubroot disease agent</name>
    <dbReference type="NCBI Taxonomy" id="37360"/>
    <lineage>
        <taxon>Eukaryota</taxon>
        <taxon>Sar</taxon>
        <taxon>Rhizaria</taxon>
        <taxon>Endomyxa</taxon>
        <taxon>Phytomyxea</taxon>
        <taxon>Plasmodiophorida</taxon>
        <taxon>Plasmodiophoridae</taxon>
        <taxon>Plasmodiophora</taxon>
    </lineage>
</organism>
<comment type="subcellular location">
    <subcellularLocation>
        <location evidence="1">Nucleus</location>
    </subcellularLocation>
</comment>
<dbReference type="AlphaFoldDB" id="A0A0G4IW00"/>
<dbReference type="Gene3D" id="3.40.50.10810">
    <property type="entry name" value="Tandem AAA-ATPase domain"/>
    <property type="match status" value="1"/>
</dbReference>
<evidence type="ECO:0000313" key="15">
    <source>
        <dbReference type="Proteomes" id="UP000039324"/>
    </source>
</evidence>
<dbReference type="OrthoDB" id="5857104at2759"/>
<dbReference type="GO" id="GO:0140658">
    <property type="term" value="F:ATP-dependent chromatin remodeler activity"/>
    <property type="evidence" value="ECO:0007669"/>
    <property type="project" value="TreeGrafter"/>
</dbReference>
<dbReference type="GO" id="GO:0016887">
    <property type="term" value="F:ATP hydrolysis activity"/>
    <property type="evidence" value="ECO:0007669"/>
    <property type="project" value="TreeGrafter"/>
</dbReference>
<feature type="compositionally biased region" description="Basic and acidic residues" evidence="10">
    <location>
        <begin position="72"/>
        <end position="89"/>
    </location>
</feature>
<sequence length="1077" mass="123746">LWPIHRRPPKVSVPDAVRVLRSTMTDDRLDHAEASVPPTAASPKSASMARLDELIRKTEQIATGNLAGEPTRATKGEESHGRGHGMKTEEQEDADIVQDEIAQDNVGDWPTHFTTQPSCIEGGNMRDYQIEALNWMIGLHDSGLNGILADEMGLGKTLQSISVLGYLKQYRRIPDPHIVIVPKSTLGNWCKEFQKWCPSLRTLRFHAMKDERAELRDTLVQRNFDVVITTYEMAVKEKASLGKIPWHFMYIDEAHRIKNEYSILSQVVRTYSTKHRLLITGTPLQNNLHELWALLNFLLPQLFNSGDDFNEWFSVIESTESSDVIVKRLHRVLRPFLLRRLKTDVEKSLLPKVETILNVGMSAMQREWYTRLLMRDIDALNSTTGIRVRFLNLLMQLRKTCNHPYLFQGAEPGPPFVEGRHIIDNAGKMILLDKLLVRLKDQGSRVLIFSQMTRMLDILEDYMRMRDYQYCRIDGQTNQESREQQMESFNAPNSPQFAFLLSTRAGGLGINLQTADTVILYDSDWNPQMDLQAQDRAHRIGQKKQVHVYRLVTEGTVEEKIVERAYKKLFLDAIVIQQGRLTSQKNRLENRELSEIVRFGADQIFRSKESTITDEDIDAIMQKGKVRTEEMAASLKTNAAFNLANFALSGNKADASIYDFDGENFKEKAASVGGSGFDFIAMPKRDRKQNYDIDDYYRSQLQTGAKARTSITERQFKPSARYDFQFFDVDRIHELEEIQFDAKKRFRILLNDLREAEKAQKIQLKEKEREAKESEDADEEAAPPTGEVSSPEKSESSSAVKDGLRRSSRSSSGAAVEPKDLTQLDRASQIAELERQAGGLTDAQKRELGRLEAAGFGQWKKLDFFNFIRGSELCGRNNIAGIRDITKTLDEVRAYHKVFWQRHRELKDWKKYISQIEKGEARLARLETIRKIIADKVAMHETMHDLTFNYPAGSKTSVMKGYSEDEDRFLFWSMHEIGYENWDEIKASVRRSWMFRFDWFLKSRTTADIAKRCDFLVGLAERELEERRQAELASQRKGKRKAPSSSSKPKRLTAKKSKPAVRKTPAKSSTTKKRARR</sequence>
<dbReference type="SUPFAM" id="SSF52540">
    <property type="entry name" value="P-loop containing nucleoside triphosphate hydrolases"/>
    <property type="match status" value="2"/>
</dbReference>
<dbReference type="PROSITE" id="PS51194">
    <property type="entry name" value="HELICASE_CTER"/>
    <property type="match status" value="1"/>
</dbReference>
<protein>
    <submittedName>
        <fullName evidence="14">Uncharacterized protein</fullName>
    </submittedName>
</protein>
<evidence type="ECO:0000313" key="14">
    <source>
        <dbReference type="EMBL" id="CEO99304.1"/>
    </source>
</evidence>
<dbReference type="Pfam" id="PF09111">
    <property type="entry name" value="SLIDE"/>
    <property type="match status" value="1"/>
</dbReference>
<evidence type="ECO:0000256" key="4">
    <source>
        <dbReference type="ARBA" id="ARBA00022801"/>
    </source>
</evidence>
<dbReference type="InterPro" id="IPR038718">
    <property type="entry name" value="SNF2-like_sf"/>
</dbReference>
<feature type="domain" description="Helicase C-terminal" evidence="12">
    <location>
        <begin position="431"/>
        <end position="582"/>
    </location>
</feature>
<feature type="non-terminal residue" evidence="14">
    <location>
        <position position="1"/>
    </location>
</feature>
<dbReference type="Pfam" id="PF00271">
    <property type="entry name" value="Helicase_C"/>
    <property type="match status" value="1"/>
</dbReference>
<keyword evidence="9" id="KW-0539">Nucleus</keyword>
<feature type="domain" description="Helicase ATP-binding" evidence="11">
    <location>
        <begin position="137"/>
        <end position="301"/>
    </location>
</feature>
<dbReference type="GO" id="GO:0000785">
    <property type="term" value="C:chromatin"/>
    <property type="evidence" value="ECO:0007669"/>
    <property type="project" value="TreeGrafter"/>
</dbReference>
<dbReference type="EMBL" id="CDSF01000090">
    <property type="protein sequence ID" value="CEO99304.1"/>
    <property type="molecule type" value="Genomic_DNA"/>
</dbReference>
<dbReference type="InterPro" id="IPR001650">
    <property type="entry name" value="Helicase_C-like"/>
</dbReference>
<dbReference type="InterPro" id="IPR017884">
    <property type="entry name" value="SANT_dom"/>
</dbReference>
<reference evidence="14 15" key="1">
    <citation type="submission" date="2015-02" db="EMBL/GenBank/DDBJ databases">
        <authorList>
            <person name="Chooi Y.-H."/>
        </authorList>
    </citation>
    <scope>NUCLEOTIDE SEQUENCE [LARGE SCALE GENOMIC DNA]</scope>
    <source>
        <strain evidence="14">E3</strain>
    </source>
</reference>
<feature type="compositionally biased region" description="Basic residues" evidence="10">
    <location>
        <begin position="1036"/>
        <end position="1077"/>
    </location>
</feature>
<feature type="region of interest" description="Disordered" evidence="10">
    <location>
        <begin position="765"/>
        <end position="821"/>
    </location>
</feature>
<dbReference type="SMART" id="SM00490">
    <property type="entry name" value="HELICc"/>
    <property type="match status" value="1"/>
</dbReference>
<evidence type="ECO:0000256" key="3">
    <source>
        <dbReference type="ARBA" id="ARBA00022741"/>
    </source>
</evidence>
<dbReference type="GO" id="GO:0034728">
    <property type="term" value="P:nucleosome organization"/>
    <property type="evidence" value="ECO:0007669"/>
    <property type="project" value="TreeGrafter"/>
</dbReference>
<dbReference type="InterPro" id="IPR009057">
    <property type="entry name" value="Homeodomain-like_sf"/>
</dbReference>
<keyword evidence="3" id="KW-0547">Nucleotide-binding</keyword>
<keyword evidence="6" id="KW-0067">ATP-binding</keyword>
<evidence type="ECO:0000259" key="11">
    <source>
        <dbReference type="PROSITE" id="PS51192"/>
    </source>
</evidence>
<accession>A0A0G4IW00</accession>
<keyword evidence="5" id="KW-0347">Helicase</keyword>
<dbReference type="CDD" id="cd18793">
    <property type="entry name" value="SF2_C_SNF"/>
    <property type="match status" value="1"/>
</dbReference>
<keyword evidence="15" id="KW-1185">Reference proteome</keyword>
<dbReference type="FunFam" id="3.40.50.300:FF:000082">
    <property type="entry name" value="ISWI chromatin remodeling complex ATPase ISW1"/>
    <property type="match status" value="1"/>
</dbReference>
<feature type="region of interest" description="Disordered" evidence="10">
    <location>
        <begin position="62"/>
        <end position="92"/>
    </location>
</feature>
<name>A0A0G4IW00_PLABS</name>
<dbReference type="PROSITE" id="PS51192">
    <property type="entry name" value="HELICASE_ATP_BIND_1"/>
    <property type="match status" value="1"/>
</dbReference>
<dbReference type="STRING" id="37360.A0A0G4IW00"/>
<dbReference type="GO" id="GO:0005524">
    <property type="term" value="F:ATP binding"/>
    <property type="evidence" value="ECO:0007669"/>
    <property type="project" value="UniProtKB-KW"/>
</dbReference>
<keyword evidence="4" id="KW-0378">Hydrolase</keyword>
<dbReference type="InterPro" id="IPR015195">
    <property type="entry name" value="SLIDE"/>
</dbReference>
<dbReference type="GO" id="GO:0005634">
    <property type="term" value="C:nucleus"/>
    <property type="evidence" value="ECO:0007669"/>
    <property type="project" value="UniProtKB-SubCell"/>
</dbReference>